<evidence type="ECO:0000313" key="2">
    <source>
        <dbReference type="Proteomes" id="UP001293254"/>
    </source>
</evidence>
<protein>
    <submittedName>
        <fullName evidence="1">Uncharacterized protein</fullName>
    </submittedName>
</protein>
<organism evidence="1 2">
    <name type="scientific">Sesamum alatum</name>
    <dbReference type="NCBI Taxonomy" id="300844"/>
    <lineage>
        <taxon>Eukaryota</taxon>
        <taxon>Viridiplantae</taxon>
        <taxon>Streptophyta</taxon>
        <taxon>Embryophyta</taxon>
        <taxon>Tracheophyta</taxon>
        <taxon>Spermatophyta</taxon>
        <taxon>Magnoliopsida</taxon>
        <taxon>eudicotyledons</taxon>
        <taxon>Gunneridae</taxon>
        <taxon>Pentapetalae</taxon>
        <taxon>asterids</taxon>
        <taxon>lamiids</taxon>
        <taxon>Lamiales</taxon>
        <taxon>Pedaliaceae</taxon>
        <taxon>Sesamum</taxon>
    </lineage>
</organism>
<keyword evidence="2" id="KW-1185">Reference proteome</keyword>
<dbReference type="Proteomes" id="UP001293254">
    <property type="component" value="Unassembled WGS sequence"/>
</dbReference>
<dbReference type="AlphaFoldDB" id="A0AAE1YBL7"/>
<dbReference type="EMBL" id="JACGWO010000005">
    <property type="protein sequence ID" value="KAK4427002.1"/>
    <property type="molecule type" value="Genomic_DNA"/>
</dbReference>
<comment type="caution">
    <text evidence="1">The sequence shown here is derived from an EMBL/GenBank/DDBJ whole genome shotgun (WGS) entry which is preliminary data.</text>
</comment>
<reference evidence="1" key="1">
    <citation type="submission" date="2020-06" db="EMBL/GenBank/DDBJ databases">
        <authorList>
            <person name="Li T."/>
            <person name="Hu X."/>
            <person name="Zhang T."/>
            <person name="Song X."/>
            <person name="Zhang H."/>
            <person name="Dai N."/>
            <person name="Sheng W."/>
            <person name="Hou X."/>
            <person name="Wei L."/>
        </authorList>
    </citation>
    <scope>NUCLEOTIDE SEQUENCE</scope>
    <source>
        <strain evidence="1">3651</strain>
        <tissue evidence="1">Leaf</tissue>
    </source>
</reference>
<name>A0AAE1YBL7_9LAMI</name>
<reference evidence="1" key="2">
    <citation type="journal article" date="2024" name="Plant">
        <title>Genomic evolution and insights into agronomic trait innovations of Sesamum species.</title>
        <authorList>
            <person name="Miao H."/>
            <person name="Wang L."/>
            <person name="Qu L."/>
            <person name="Liu H."/>
            <person name="Sun Y."/>
            <person name="Le M."/>
            <person name="Wang Q."/>
            <person name="Wei S."/>
            <person name="Zheng Y."/>
            <person name="Lin W."/>
            <person name="Duan Y."/>
            <person name="Cao H."/>
            <person name="Xiong S."/>
            <person name="Wang X."/>
            <person name="Wei L."/>
            <person name="Li C."/>
            <person name="Ma Q."/>
            <person name="Ju M."/>
            <person name="Zhao R."/>
            <person name="Li G."/>
            <person name="Mu C."/>
            <person name="Tian Q."/>
            <person name="Mei H."/>
            <person name="Zhang T."/>
            <person name="Gao T."/>
            <person name="Zhang H."/>
        </authorList>
    </citation>
    <scope>NUCLEOTIDE SEQUENCE</scope>
    <source>
        <strain evidence="1">3651</strain>
    </source>
</reference>
<proteinExistence type="predicted"/>
<evidence type="ECO:0000313" key="1">
    <source>
        <dbReference type="EMBL" id="KAK4427002.1"/>
    </source>
</evidence>
<gene>
    <name evidence="1" type="ORF">Salat_1469100</name>
</gene>
<accession>A0AAE1YBL7</accession>
<sequence>MESPIFDVTVDLKVFKELVDTWNKCLHLVHHLDGFKKGFDVSLLDLENDGRLEPFNSDNKVIDMPIDNEFYSLLHPEAMDPFIVAARFIPSNEEGSPVGPSEAGEPSFQPIKPGDDYLSTYDRDSALRNIEGIFPLRKIDLVSVLVTPSLCALRQF</sequence>